<feature type="transmembrane region" description="Helical" evidence="1">
    <location>
        <begin position="103"/>
        <end position="120"/>
    </location>
</feature>
<feature type="domain" description="Heparan-alpha-glucosaminide N-acetyltransferase catalytic" evidence="2">
    <location>
        <begin position="23"/>
        <end position="180"/>
    </location>
</feature>
<feature type="transmembrane region" description="Helical" evidence="1">
    <location>
        <begin position="140"/>
        <end position="158"/>
    </location>
</feature>
<evidence type="ECO:0000259" key="2">
    <source>
        <dbReference type="Pfam" id="PF07786"/>
    </source>
</evidence>
<keyword evidence="3" id="KW-0808">Transferase</keyword>
<evidence type="ECO:0000313" key="4">
    <source>
        <dbReference type="Proteomes" id="UP001597094"/>
    </source>
</evidence>
<feature type="transmembrane region" description="Helical" evidence="1">
    <location>
        <begin position="251"/>
        <end position="270"/>
    </location>
</feature>
<dbReference type="RefSeq" id="WP_377522339.1">
    <property type="nucleotide sequence ID" value="NZ_JBHTLD010000006.1"/>
</dbReference>
<comment type="caution">
    <text evidence="3">The sequence shown here is derived from an EMBL/GenBank/DDBJ whole genome shotgun (WGS) entry which is preliminary data.</text>
</comment>
<dbReference type="EMBL" id="JBHTLD010000006">
    <property type="protein sequence ID" value="MFD1184855.1"/>
    <property type="molecule type" value="Genomic_DNA"/>
</dbReference>
<dbReference type="PANTHER" id="PTHR31061:SF24">
    <property type="entry name" value="LD22376P"/>
    <property type="match status" value="1"/>
</dbReference>
<protein>
    <submittedName>
        <fullName evidence="3">Acyltransferase family protein</fullName>
    </submittedName>
</protein>
<name>A0ABW3SKR3_9BACT</name>
<dbReference type="InterPro" id="IPR012429">
    <property type="entry name" value="HGSNAT_cat"/>
</dbReference>
<feature type="transmembrane region" description="Helical" evidence="1">
    <location>
        <begin position="61"/>
        <end position="82"/>
    </location>
</feature>
<feature type="transmembrane region" description="Helical" evidence="1">
    <location>
        <begin position="321"/>
        <end position="340"/>
    </location>
</feature>
<sequence length="390" mass="43541">MNNVVTAKTNAATGLLQASSSGRYLALDVLRGLTVALMIVVNNPGSWGSIYAPFKHAAWHGFTITDLVFPSFLFAVGNAMSFSMRKFESYPESAFLKKVFKRTALIFLIGLFLNLFPFITRDPEGQIVLKDFTAVRIMGVLQRIALCYCIASLVVHYLRYKGTLAFGFITLLAYWAISYFFGGSDPYSLEGNAALKFDRLLLPEENMYKGFGIPFDPEGLLSSLPATVNVLAGYIAGIFIQKHGNNGTTVFKLSIAGAVLVAIALLWDFYFPINKPLWTSSYVLHSVGLSLLILAALIYILEIAGLVRLGHFFEAFGKNPLFIFALATLLIKALNFIRIGDISLQKWLYEHLFLTWSEGKTASLLFALSYMLLMWVIGFWMDRKKIYVKV</sequence>
<keyword evidence="4" id="KW-1185">Reference proteome</keyword>
<reference evidence="4" key="1">
    <citation type="journal article" date="2019" name="Int. J. Syst. Evol. Microbiol.">
        <title>The Global Catalogue of Microorganisms (GCM) 10K type strain sequencing project: providing services to taxonomists for standard genome sequencing and annotation.</title>
        <authorList>
            <consortium name="The Broad Institute Genomics Platform"/>
            <consortium name="The Broad Institute Genome Sequencing Center for Infectious Disease"/>
            <person name="Wu L."/>
            <person name="Ma J."/>
        </authorList>
    </citation>
    <scope>NUCLEOTIDE SEQUENCE [LARGE SCALE GENOMIC DNA]</scope>
    <source>
        <strain evidence="4">JCM 31319</strain>
    </source>
</reference>
<proteinExistence type="predicted"/>
<evidence type="ECO:0000256" key="1">
    <source>
        <dbReference type="SAM" id="Phobius"/>
    </source>
</evidence>
<gene>
    <name evidence="3" type="ORF">ACFQ2O_01465</name>
</gene>
<dbReference type="GO" id="GO:0016746">
    <property type="term" value="F:acyltransferase activity"/>
    <property type="evidence" value="ECO:0007669"/>
    <property type="project" value="UniProtKB-KW"/>
</dbReference>
<dbReference type="Proteomes" id="UP001597094">
    <property type="component" value="Unassembled WGS sequence"/>
</dbReference>
<evidence type="ECO:0000313" key="3">
    <source>
        <dbReference type="EMBL" id="MFD1184855.1"/>
    </source>
</evidence>
<organism evidence="3 4">
    <name type="scientific">Pontibacter rugosus</name>
    <dbReference type="NCBI Taxonomy" id="1745966"/>
    <lineage>
        <taxon>Bacteria</taxon>
        <taxon>Pseudomonadati</taxon>
        <taxon>Bacteroidota</taxon>
        <taxon>Cytophagia</taxon>
        <taxon>Cytophagales</taxon>
        <taxon>Hymenobacteraceae</taxon>
        <taxon>Pontibacter</taxon>
    </lineage>
</organism>
<dbReference type="Pfam" id="PF07786">
    <property type="entry name" value="HGSNAT_cat"/>
    <property type="match status" value="1"/>
</dbReference>
<keyword evidence="1" id="KW-0472">Membrane</keyword>
<feature type="transmembrane region" description="Helical" evidence="1">
    <location>
        <begin position="360"/>
        <end position="381"/>
    </location>
</feature>
<keyword evidence="1" id="KW-0812">Transmembrane</keyword>
<accession>A0ABW3SKR3</accession>
<keyword evidence="1" id="KW-1133">Transmembrane helix</keyword>
<keyword evidence="3" id="KW-0012">Acyltransferase</keyword>
<feature type="transmembrane region" description="Helical" evidence="1">
    <location>
        <begin position="165"/>
        <end position="182"/>
    </location>
</feature>
<feature type="transmembrane region" description="Helical" evidence="1">
    <location>
        <begin position="220"/>
        <end position="239"/>
    </location>
</feature>
<feature type="transmembrane region" description="Helical" evidence="1">
    <location>
        <begin position="24"/>
        <end position="41"/>
    </location>
</feature>
<feature type="transmembrane region" description="Helical" evidence="1">
    <location>
        <begin position="282"/>
        <end position="301"/>
    </location>
</feature>
<dbReference type="PANTHER" id="PTHR31061">
    <property type="entry name" value="LD22376P"/>
    <property type="match status" value="1"/>
</dbReference>